<accession>A0A7W9EHE4</accession>
<name>A0A7W9EHE4_9SPHN</name>
<sequence>MEPQDRSYFLTRAEQERAIAARCTDVAARKAHAEMANRYVAQAEKAADLIIKPRAA</sequence>
<evidence type="ECO:0000313" key="1">
    <source>
        <dbReference type="EMBL" id="MBB5697979.1"/>
    </source>
</evidence>
<gene>
    <name evidence="1" type="ORF">FHR19_001324</name>
</gene>
<dbReference type="EMBL" id="JACIJJ010000002">
    <property type="protein sequence ID" value="MBB5697979.1"/>
    <property type="molecule type" value="Genomic_DNA"/>
</dbReference>
<proteinExistence type="predicted"/>
<keyword evidence="2" id="KW-1185">Reference proteome</keyword>
<organism evidence="1 2">
    <name type="scientific">Sphingomonas yantingensis</name>
    <dbReference type="NCBI Taxonomy" id="1241761"/>
    <lineage>
        <taxon>Bacteria</taxon>
        <taxon>Pseudomonadati</taxon>
        <taxon>Pseudomonadota</taxon>
        <taxon>Alphaproteobacteria</taxon>
        <taxon>Sphingomonadales</taxon>
        <taxon>Sphingomonadaceae</taxon>
        <taxon>Sphingomonas</taxon>
    </lineage>
</organism>
<dbReference type="Proteomes" id="UP000557739">
    <property type="component" value="Unassembled WGS sequence"/>
</dbReference>
<comment type="caution">
    <text evidence="1">The sequence shown here is derived from an EMBL/GenBank/DDBJ whole genome shotgun (WGS) entry which is preliminary data.</text>
</comment>
<reference evidence="1 2" key="1">
    <citation type="submission" date="2020-08" db="EMBL/GenBank/DDBJ databases">
        <title>Genomic Encyclopedia of Type Strains, Phase IV (KMG-IV): sequencing the most valuable type-strain genomes for metagenomic binning, comparative biology and taxonomic classification.</title>
        <authorList>
            <person name="Goeker M."/>
        </authorList>
    </citation>
    <scope>NUCLEOTIDE SEQUENCE [LARGE SCALE GENOMIC DNA]</scope>
    <source>
        <strain evidence="1 2">DSM 27244</strain>
    </source>
</reference>
<dbReference type="AlphaFoldDB" id="A0A7W9EHE4"/>
<evidence type="ECO:0000313" key="2">
    <source>
        <dbReference type="Proteomes" id="UP000557739"/>
    </source>
</evidence>
<protein>
    <submittedName>
        <fullName evidence="1">Uncharacterized protein</fullName>
    </submittedName>
</protein>
<dbReference type="RefSeq" id="WP_184026126.1">
    <property type="nucleotide sequence ID" value="NZ_JACIJJ010000002.1"/>
</dbReference>